<dbReference type="KEGG" id="aprc:113873559"/>
<dbReference type="GO" id="GO:0051707">
    <property type="term" value="P:response to other organism"/>
    <property type="evidence" value="ECO:0007669"/>
    <property type="project" value="UniProtKB-ARBA"/>
</dbReference>
<dbReference type="PRINTS" id="PR00364">
    <property type="entry name" value="DISEASERSIST"/>
</dbReference>
<dbReference type="FunFam" id="3.40.50.300:FF:001091">
    <property type="entry name" value="Probable disease resistance protein At1g61300"/>
    <property type="match status" value="1"/>
</dbReference>
<evidence type="ECO:0000313" key="9">
    <source>
        <dbReference type="Proteomes" id="UP000694853"/>
    </source>
</evidence>
<dbReference type="GO" id="GO:0005524">
    <property type="term" value="F:ATP binding"/>
    <property type="evidence" value="ECO:0007669"/>
    <property type="project" value="UniProtKB-KW"/>
</dbReference>
<dbReference type="AlphaFoldDB" id="A0A8B8MJU3"/>
<sequence length="846" mass="96765">MAESVLFSVAESLIGKLASRAMEEASLAMGVYDDLREMKQTISFIKAVLLDAEQKQHQNNQLREWLTQIKHVLYNAEDIVDDFECEALRKHVVKTQGSLSRKVRRFFSCSNPIIYRLKMAHEIKEINKRLNKIATDRNNYGLQTNDVDTRVVHRRELTHSHVNASDVIGREQDKKNIIELLLQDDDGGSLSVISIAGIGGLGKTTLAKTVFNDNIIDESFELKMWVCVSDEFEPKKMLIKILNSAANLNQENYKDLEMEQLKNHVRNMLDGKKFLLVLDDVWNEDRVKWVEFKSLIQIGAKGSKVLVTTRSHDIAAMVGTKPSYSYPLKGLSEVDSMTLFIKWAFQEGEEKKYPELLLIGKEIAKKCRGLPLAVRTLGCSLFSKVDAEEWKFVRDNEIWSLPQNNGDILPALKLSYDRLPSYLKRCFSCFSFFDKDVIFSSFDVSALWEALGFLPSSMQNKTLEDGCTHILHELRSRSFLQDFVDHGTTCKFMLHDLVHDLALYVSKDEFQRVNSRTQNISESTQHLSFAEDSLLGQASFPIGLRTIIFPHRANNEASLNSLLSRCKYLRFLNISSSAYKSLPSSIGKLKHLRCLILQHNTELSRLPDSVCKLQNLQVLRLHHCKNLEALPKGIENLINLRQLYLTFKQSSFPEIAKWTSLETLYLDSCDNLKSLFEGIQLPSLKCFIILSCGSLKSLPFHAIPNLESLVIFGCPKLELSKELDENIPSLKLKFLGLCALPQLVTLPHWLRGSSNTLQSLVTIKCVNLEELPEWFSTLICLKTLSFSDCPKLISLSDNMHHLIKLEYLEIEYCPELYKRCQPNVGEDWHKISHVKQVILRQREEEE</sequence>
<reference evidence="9" key="1">
    <citation type="journal article" date="2019" name="Toxins">
        <title>Detection of Abrin-Like and Prepropulchellin-Like Toxin Genes and Transcripts Using Whole Genome Sequencing and Full-Length Transcript Sequencing of Abrus precatorius.</title>
        <authorList>
            <person name="Hovde B.T."/>
            <person name="Daligault H.E."/>
            <person name="Hanschen E.R."/>
            <person name="Kunde Y.A."/>
            <person name="Johnson M.B."/>
            <person name="Starkenburg S.R."/>
            <person name="Johnson S.L."/>
        </authorList>
    </citation>
    <scope>NUCLEOTIDE SEQUENCE [LARGE SCALE GENOMIC DNA]</scope>
</reference>
<dbReference type="RefSeq" id="XP_027367519.1">
    <property type="nucleotide sequence ID" value="XM_027511718.1"/>
</dbReference>
<dbReference type="Gene3D" id="1.10.10.10">
    <property type="entry name" value="Winged helix-like DNA-binding domain superfamily/Winged helix DNA-binding domain"/>
    <property type="match status" value="1"/>
</dbReference>
<evidence type="ECO:0000259" key="8">
    <source>
        <dbReference type="Pfam" id="PF23598"/>
    </source>
</evidence>
<dbReference type="Gene3D" id="1.20.5.4130">
    <property type="match status" value="1"/>
</dbReference>
<dbReference type="InterPro" id="IPR036388">
    <property type="entry name" value="WH-like_DNA-bd_sf"/>
</dbReference>
<dbReference type="Pfam" id="PF18052">
    <property type="entry name" value="Rx_N"/>
    <property type="match status" value="1"/>
</dbReference>
<feature type="domain" description="NB-ARC" evidence="5">
    <location>
        <begin position="171"/>
        <end position="347"/>
    </location>
</feature>
<dbReference type="InterPro" id="IPR038005">
    <property type="entry name" value="RX-like_CC"/>
</dbReference>
<evidence type="ECO:0000256" key="4">
    <source>
        <dbReference type="ARBA" id="ARBA00022840"/>
    </source>
</evidence>
<reference evidence="10" key="2">
    <citation type="submission" date="2025-08" db="UniProtKB">
        <authorList>
            <consortium name="RefSeq"/>
        </authorList>
    </citation>
    <scope>IDENTIFICATION</scope>
    <source>
        <tissue evidence="10">Young leaves</tissue>
    </source>
</reference>
<proteinExistence type="predicted"/>
<dbReference type="GeneID" id="113873559"/>
<evidence type="ECO:0000259" key="5">
    <source>
        <dbReference type="Pfam" id="PF00931"/>
    </source>
</evidence>
<dbReference type="GO" id="GO:0043531">
    <property type="term" value="F:ADP binding"/>
    <property type="evidence" value="ECO:0007669"/>
    <property type="project" value="InterPro"/>
</dbReference>
<evidence type="ECO:0000313" key="10">
    <source>
        <dbReference type="RefSeq" id="XP_027367519.1"/>
    </source>
</evidence>
<evidence type="ECO:0000256" key="2">
    <source>
        <dbReference type="ARBA" id="ARBA00022741"/>
    </source>
</evidence>
<feature type="domain" description="Disease resistance N-terminal" evidence="6">
    <location>
        <begin position="10"/>
        <end position="98"/>
    </location>
</feature>
<dbReference type="Pfam" id="PF00931">
    <property type="entry name" value="NB-ARC"/>
    <property type="match status" value="1"/>
</dbReference>
<name>A0A8B8MJU3_ABRPR</name>
<dbReference type="Pfam" id="PF23598">
    <property type="entry name" value="LRR_14"/>
    <property type="match status" value="1"/>
</dbReference>
<dbReference type="Gene3D" id="3.40.50.300">
    <property type="entry name" value="P-loop containing nucleotide triphosphate hydrolases"/>
    <property type="match status" value="1"/>
</dbReference>
<evidence type="ECO:0000256" key="1">
    <source>
        <dbReference type="ARBA" id="ARBA00022737"/>
    </source>
</evidence>
<dbReference type="Gene3D" id="3.80.10.10">
    <property type="entry name" value="Ribonuclease Inhibitor"/>
    <property type="match status" value="1"/>
</dbReference>
<dbReference type="SUPFAM" id="SSF52058">
    <property type="entry name" value="L domain-like"/>
    <property type="match status" value="1"/>
</dbReference>
<keyword evidence="1" id="KW-0677">Repeat</keyword>
<feature type="domain" description="Disease resistance protein winged helix" evidence="7">
    <location>
        <begin position="433"/>
        <end position="502"/>
    </location>
</feature>
<dbReference type="PANTHER" id="PTHR36766:SF61">
    <property type="entry name" value="NB-ARC DOMAIN DISEASE RESISTANCE PROTEIN"/>
    <property type="match status" value="1"/>
</dbReference>
<keyword evidence="4" id="KW-0067">ATP-binding</keyword>
<evidence type="ECO:0000259" key="7">
    <source>
        <dbReference type="Pfam" id="PF23559"/>
    </source>
</evidence>
<dbReference type="OrthoDB" id="2018467at2759"/>
<dbReference type="InterPro" id="IPR032675">
    <property type="entry name" value="LRR_dom_sf"/>
</dbReference>
<dbReference type="GO" id="GO:0006952">
    <property type="term" value="P:defense response"/>
    <property type="evidence" value="ECO:0007669"/>
    <property type="project" value="UniProtKB-KW"/>
</dbReference>
<dbReference type="InterPro" id="IPR027417">
    <property type="entry name" value="P-loop_NTPase"/>
</dbReference>
<dbReference type="SUPFAM" id="SSF52540">
    <property type="entry name" value="P-loop containing nucleoside triphosphate hydrolases"/>
    <property type="match status" value="1"/>
</dbReference>
<accession>A0A8B8MJU3</accession>
<keyword evidence="3" id="KW-0611">Plant defense</keyword>
<protein>
    <submittedName>
        <fullName evidence="10">Disease resistance protein RGA2-like</fullName>
    </submittedName>
</protein>
<dbReference type="InterPro" id="IPR002182">
    <property type="entry name" value="NB-ARC"/>
</dbReference>
<dbReference type="InterPro" id="IPR058922">
    <property type="entry name" value="WHD_DRP"/>
</dbReference>
<keyword evidence="2" id="KW-0547">Nucleotide-binding</keyword>
<dbReference type="Proteomes" id="UP000694853">
    <property type="component" value="Unplaced"/>
</dbReference>
<dbReference type="Pfam" id="PF23559">
    <property type="entry name" value="WHD_DRP"/>
    <property type="match status" value="1"/>
</dbReference>
<feature type="domain" description="Disease resistance R13L4/SHOC-2-like LRR" evidence="8">
    <location>
        <begin position="563"/>
        <end position="758"/>
    </location>
</feature>
<evidence type="ECO:0000259" key="6">
    <source>
        <dbReference type="Pfam" id="PF18052"/>
    </source>
</evidence>
<dbReference type="InterPro" id="IPR041118">
    <property type="entry name" value="Rx_N"/>
</dbReference>
<dbReference type="CDD" id="cd14798">
    <property type="entry name" value="RX-CC_like"/>
    <property type="match status" value="1"/>
</dbReference>
<gene>
    <name evidence="10" type="primary">LOC113873559</name>
</gene>
<dbReference type="InterPro" id="IPR055414">
    <property type="entry name" value="LRR_R13L4/SHOC2-like"/>
</dbReference>
<evidence type="ECO:0000256" key="3">
    <source>
        <dbReference type="ARBA" id="ARBA00022821"/>
    </source>
</evidence>
<organism evidence="9 10">
    <name type="scientific">Abrus precatorius</name>
    <name type="common">Indian licorice</name>
    <name type="synonym">Glycine abrus</name>
    <dbReference type="NCBI Taxonomy" id="3816"/>
    <lineage>
        <taxon>Eukaryota</taxon>
        <taxon>Viridiplantae</taxon>
        <taxon>Streptophyta</taxon>
        <taxon>Embryophyta</taxon>
        <taxon>Tracheophyta</taxon>
        <taxon>Spermatophyta</taxon>
        <taxon>Magnoliopsida</taxon>
        <taxon>eudicotyledons</taxon>
        <taxon>Gunneridae</taxon>
        <taxon>Pentapetalae</taxon>
        <taxon>rosids</taxon>
        <taxon>fabids</taxon>
        <taxon>Fabales</taxon>
        <taxon>Fabaceae</taxon>
        <taxon>Papilionoideae</taxon>
        <taxon>50 kb inversion clade</taxon>
        <taxon>NPAAA clade</taxon>
        <taxon>indigoferoid/millettioid clade</taxon>
        <taxon>Abreae</taxon>
        <taxon>Abrus</taxon>
    </lineage>
</organism>
<keyword evidence="9" id="KW-1185">Reference proteome</keyword>
<dbReference type="PANTHER" id="PTHR36766">
    <property type="entry name" value="PLANT BROAD-SPECTRUM MILDEW RESISTANCE PROTEIN RPW8"/>
    <property type="match status" value="1"/>
</dbReference>